<dbReference type="NCBIfam" id="TIGR00254">
    <property type="entry name" value="GGDEF"/>
    <property type="match status" value="1"/>
</dbReference>
<evidence type="ECO:0000313" key="5">
    <source>
        <dbReference type="EMBL" id="RDW17365.1"/>
    </source>
</evidence>
<dbReference type="PROSITE" id="PS50887">
    <property type="entry name" value="GGDEF"/>
    <property type="match status" value="1"/>
</dbReference>
<dbReference type="PANTHER" id="PTHR44757">
    <property type="entry name" value="DIGUANYLATE CYCLASE DGCP"/>
    <property type="match status" value="1"/>
</dbReference>
<dbReference type="SMART" id="SM00267">
    <property type="entry name" value="GGDEF"/>
    <property type="match status" value="1"/>
</dbReference>
<evidence type="ECO:0000259" key="2">
    <source>
        <dbReference type="PROSITE" id="PS50113"/>
    </source>
</evidence>
<dbReference type="NCBIfam" id="TIGR00229">
    <property type="entry name" value="sensory_box"/>
    <property type="match status" value="2"/>
</dbReference>
<dbReference type="SMART" id="SM00086">
    <property type="entry name" value="PAC"/>
    <property type="match status" value="2"/>
</dbReference>
<dbReference type="CDD" id="cd01948">
    <property type="entry name" value="EAL"/>
    <property type="match status" value="1"/>
</dbReference>
<dbReference type="SMART" id="SM00052">
    <property type="entry name" value="EAL"/>
    <property type="match status" value="1"/>
</dbReference>
<dbReference type="InterPro" id="IPR052155">
    <property type="entry name" value="Biofilm_reg_signaling"/>
</dbReference>
<feature type="domain" description="EAL" evidence="3">
    <location>
        <begin position="447"/>
        <end position="705"/>
    </location>
</feature>
<dbReference type="Gene3D" id="3.30.70.270">
    <property type="match status" value="1"/>
</dbReference>
<feature type="domain" description="PAS" evidence="1">
    <location>
        <begin position="27"/>
        <end position="97"/>
    </location>
</feature>
<dbReference type="InterPro" id="IPR029787">
    <property type="entry name" value="Nucleotide_cyclase"/>
</dbReference>
<sequence length="705" mass="80635">MFNEGESMMCSNEKPKENHGATLCRDVDLFYQTLFEYNPDMVFFLDWEGIIAKANNITLENLKYTAEELVLQPVENFVPSYEIDKYKDALRQALSGSLANIDTAFVRSDGEILNIYLSMMPALNDGRVVGVFAIAQDVTEQRKIEKEYLETELKFRSIVEQALFGFFIIQDEKIIYTNAYFRELMAIDEPLDDKNLWELLHDDNKSKLKSMIDRLVAGREAMTQYLQLHDADGNKIDVEVHAMRLIYQNEWTIIGTVHDVTEQKRTEALNEFITYHDYLTGLPNRRAFDKKLEAELDERKDSNQQVAILYLDLDRFKYINDSLGHVLGDAFIKQVSIRIQQSLKAHQYIARMNAGDEFAILLLTPGDEQEAVEQSKQILKALQKPFVIDRYQLTITTSIGISIFPTDAEDAETMMMHAHTALHDAKESGKNTFRFYSSAMHPAAYDTLVLENDLRNAINLDQLELFFQPKVNSDRNEIVGVEALIRWNHPERGLLLPGVFIPLAEETGLITEIEKWVEFTACKQNKAWQDAGLRAIPISVNLTADRILGSDMVQNIRQVLKETKLNPSYLEIEFTESTLLKSEHGVIAILDELRSLGVRISLDDFGTGYSSLSYLNRFRGRIDTLKLDRSFISELSFADEAESNFITKVIIELAQHLKMSVVAEGVETEEQLQVLKDYNCETIQGFLYSKPIPAEDFAVLLEKGK</sequence>
<dbReference type="Pfam" id="PF13426">
    <property type="entry name" value="PAS_9"/>
    <property type="match status" value="1"/>
</dbReference>
<dbReference type="Pfam" id="PF00563">
    <property type="entry name" value="EAL"/>
    <property type="match status" value="1"/>
</dbReference>
<dbReference type="InterPro" id="IPR013656">
    <property type="entry name" value="PAS_4"/>
</dbReference>
<protein>
    <recommendedName>
        <fullName evidence="7">Diguanylate cyclase</fullName>
    </recommendedName>
</protein>
<keyword evidence="6" id="KW-1185">Reference proteome</keyword>
<dbReference type="CDD" id="cd01949">
    <property type="entry name" value="GGDEF"/>
    <property type="match status" value="1"/>
</dbReference>
<dbReference type="Gene3D" id="3.30.450.20">
    <property type="entry name" value="PAS domain"/>
    <property type="match status" value="2"/>
</dbReference>
<dbReference type="EMBL" id="PIOC01000020">
    <property type="protein sequence ID" value="RDW17365.1"/>
    <property type="molecule type" value="Genomic_DNA"/>
</dbReference>
<dbReference type="PANTHER" id="PTHR44757:SF2">
    <property type="entry name" value="BIOFILM ARCHITECTURE MAINTENANCE PROTEIN MBAA"/>
    <property type="match status" value="1"/>
</dbReference>
<reference evidence="6" key="1">
    <citation type="submission" date="2017-11" db="EMBL/GenBank/DDBJ databases">
        <authorList>
            <person name="Zhu W."/>
        </authorList>
    </citation>
    <scope>NUCLEOTIDE SEQUENCE [LARGE SCALE GENOMIC DNA]</scope>
    <source>
        <strain evidence="6">CAU 1183</strain>
    </source>
</reference>
<dbReference type="SUPFAM" id="SSF141868">
    <property type="entry name" value="EAL domain-like"/>
    <property type="match status" value="1"/>
</dbReference>
<dbReference type="Gene3D" id="3.20.20.450">
    <property type="entry name" value="EAL domain"/>
    <property type="match status" value="1"/>
</dbReference>
<feature type="domain" description="PAC" evidence="2">
    <location>
        <begin position="99"/>
        <end position="150"/>
    </location>
</feature>
<evidence type="ECO:0000313" key="6">
    <source>
        <dbReference type="Proteomes" id="UP000257143"/>
    </source>
</evidence>
<dbReference type="InterPro" id="IPR035965">
    <property type="entry name" value="PAS-like_dom_sf"/>
</dbReference>
<dbReference type="InterPro" id="IPR000700">
    <property type="entry name" value="PAS-assoc_C"/>
</dbReference>
<dbReference type="Pfam" id="PF08448">
    <property type="entry name" value="PAS_4"/>
    <property type="match status" value="1"/>
</dbReference>
<dbReference type="Pfam" id="PF00990">
    <property type="entry name" value="GGDEF"/>
    <property type="match status" value="1"/>
</dbReference>
<dbReference type="CDD" id="cd00130">
    <property type="entry name" value="PAS"/>
    <property type="match status" value="2"/>
</dbReference>
<evidence type="ECO:0008006" key="7">
    <source>
        <dbReference type="Google" id="ProtNLM"/>
    </source>
</evidence>
<dbReference type="InterPro" id="IPR000160">
    <property type="entry name" value="GGDEF_dom"/>
</dbReference>
<dbReference type="PROSITE" id="PS50113">
    <property type="entry name" value="PAC"/>
    <property type="match status" value="1"/>
</dbReference>
<dbReference type="PROSITE" id="PS50883">
    <property type="entry name" value="EAL"/>
    <property type="match status" value="1"/>
</dbReference>
<dbReference type="InterPro" id="IPR000014">
    <property type="entry name" value="PAS"/>
</dbReference>
<name>A0A3D8PQV5_9BACI</name>
<dbReference type="InterPro" id="IPR001610">
    <property type="entry name" value="PAC"/>
</dbReference>
<evidence type="ECO:0000259" key="3">
    <source>
        <dbReference type="PROSITE" id="PS50883"/>
    </source>
</evidence>
<comment type="caution">
    <text evidence="5">The sequence shown here is derived from an EMBL/GenBank/DDBJ whole genome shotgun (WGS) entry which is preliminary data.</text>
</comment>
<dbReference type="SMART" id="SM00091">
    <property type="entry name" value="PAS"/>
    <property type="match status" value="2"/>
</dbReference>
<evidence type="ECO:0000259" key="4">
    <source>
        <dbReference type="PROSITE" id="PS50887"/>
    </source>
</evidence>
<accession>A0A3D8PQV5</accession>
<dbReference type="InterPro" id="IPR035919">
    <property type="entry name" value="EAL_sf"/>
</dbReference>
<evidence type="ECO:0000259" key="1">
    <source>
        <dbReference type="PROSITE" id="PS50112"/>
    </source>
</evidence>
<organism evidence="5 6">
    <name type="scientific">Oceanobacillus arenosus</name>
    <dbReference type="NCBI Taxonomy" id="1229153"/>
    <lineage>
        <taxon>Bacteria</taxon>
        <taxon>Bacillati</taxon>
        <taxon>Bacillota</taxon>
        <taxon>Bacilli</taxon>
        <taxon>Bacillales</taxon>
        <taxon>Bacillaceae</taxon>
        <taxon>Oceanobacillus</taxon>
    </lineage>
</organism>
<dbReference type="PROSITE" id="PS50112">
    <property type="entry name" value="PAS"/>
    <property type="match status" value="1"/>
</dbReference>
<dbReference type="SUPFAM" id="SSF55073">
    <property type="entry name" value="Nucleotide cyclase"/>
    <property type="match status" value="1"/>
</dbReference>
<dbReference type="InterPro" id="IPR043128">
    <property type="entry name" value="Rev_trsase/Diguanyl_cyclase"/>
</dbReference>
<gene>
    <name evidence="5" type="ORF">CWR48_14300</name>
</gene>
<dbReference type="InterPro" id="IPR001633">
    <property type="entry name" value="EAL_dom"/>
</dbReference>
<dbReference type="AlphaFoldDB" id="A0A3D8PQV5"/>
<dbReference type="SUPFAM" id="SSF55785">
    <property type="entry name" value="PYP-like sensor domain (PAS domain)"/>
    <property type="match status" value="2"/>
</dbReference>
<dbReference type="Proteomes" id="UP000257143">
    <property type="component" value="Unassembled WGS sequence"/>
</dbReference>
<feature type="domain" description="GGDEF" evidence="4">
    <location>
        <begin position="304"/>
        <end position="438"/>
    </location>
</feature>
<proteinExistence type="predicted"/>